<dbReference type="Proteomes" id="UP000307790">
    <property type="component" value="Unassembled WGS sequence"/>
</dbReference>
<evidence type="ECO:0000256" key="7">
    <source>
        <dbReference type="ARBA" id="ARBA00022692"/>
    </source>
</evidence>
<evidence type="ECO:0000256" key="10">
    <source>
        <dbReference type="SAM" id="Phobius"/>
    </source>
</evidence>
<name>A0A5R9IPT6_9GAMM</name>
<organism evidence="11 12">
    <name type="scientific">Thalassotalea litorea</name>
    <dbReference type="NCBI Taxonomy" id="2020715"/>
    <lineage>
        <taxon>Bacteria</taxon>
        <taxon>Pseudomonadati</taxon>
        <taxon>Pseudomonadota</taxon>
        <taxon>Gammaproteobacteria</taxon>
        <taxon>Alteromonadales</taxon>
        <taxon>Colwelliaceae</taxon>
        <taxon>Thalassotalea</taxon>
    </lineage>
</organism>
<evidence type="ECO:0000256" key="8">
    <source>
        <dbReference type="ARBA" id="ARBA00022989"/>
    </source>
</evidence>
<evidence type="ECO:0000256" key="3">
    <source>
        <dbReference type="ARBA" id="ARBA00006669"/>
    </source>
</evidence>
<keyword evidence="12" id="KW-1185">Reference proteome</keyword>
<evidence type="ECO:0000256" key="2">
    <source>
        <dbReference type="ARBA" id="ARBA00004651"/>
    </source>
</evidence>
<dbReference type="GO" id="GO:0005886">
    <property type="term" value="C:plasma membrane"/>
    <property type="evidence" value="ECO:0007669"/>
    <property type="project" value="UniProtKB-SubCell"/>
</dbReference>
<dbReference type="NCBIfam" id="TIGR01528">
    <property type="entry name" value="NMN_trans_PnuC"/>
    <property type="match status" value="1"/>
</dbReference>
<evidence type="ECO:0000313" key="12">
    <source>
        <dbReference type="Proteomes" id="UP000307790"/>
    </source>
</evidence>
<dbReference type="Pfam" id="PF04973">
    <property type="entry name" value="NMN_transporter"/>
    <property type="match status" value="1"/>
</dbReference>
<evidence type="ECO:0000256" key="9">
    <source>
        <dbReference type="ARBA" id="ARBA00023136"/>
    </source>
</evidence>
<feature type="transmembrane region" description="Helical" evidence="10">
    <location>
        <begin position="95"/>
        <end position="114"/>
    </location>
</feature>
<dbReference type="OrthoDB" id="9791248at2"/>
<feature type="transmembrane region" description="Helical" evidence="10">
    <location>
        <begin position="171"/>
        <end position="188"/>
    </location>
</feature>
<keyword evidence="9 10" id="KW-0472">Membrane</keyword>
<keyword evidence="7 10" id="KW-0812">Transmembrane</keyword>
<evidence type="ECO:0000256" key="6">
    <source>
        <dbReference type="ARBA" id="ARBA00022475"/>
    </source>
</evidence>
<dbReference type="GO" id="GO:0034257">
    <property type="term" value="F:nicotinamide riboside transmembrane transporter activity"/>
    <property type="evidence" value="ECO:0007669"/>
    <property type="project" value="InterPro"/>
</dbReference>
<dbReference type="InterPro" id="IPR006419">
    <property type="entry name" value="NMN_transpt_PnuC"/>
</dbReference>
<dbReference type="EMBL" id="VCBC01000007">
    <property type="protein sequence ID" value="TLU65281.1"/>
    <property type="molecule type" value="Genomic_DNA"/>
</dbReference>
<feature type="transmembrane region" description="Helical" evidence="10">
    <location>
        <begin position="126"/>
        <end position="143"/>
    </location>
</feature>
<proteinExistence type="inferred from homology"/>
<comment type="caution">
    <text evidence="11">The sequence shown here is derived from an EMBL/GenBank/DDBJ whole genome shotgun (WGS) entry which is preliminary data.</text>
</comment>
<comment type="similarity">
    <text evidence="3">Belongs to the nicotinamide ribonucleoside (NR) uptake permease (TC 4.B.1) family.</text>
</comment>
<keyword evidence="6" id="KW-1003">Cell membrane</keyword>
<reference evidence="11 12" key="1">
    <citation type="submission" date="2019-05" db="EMBL/GenBank/DDBJ databases">
        <title>Genome sequences of Thalassotalea litorea 1K03283.</title>
        <authorList>
            <person name="Zhang D."/>
        </authorList>
    </citation>
    <scope>NUCLEOTIDE SEQUENCE [LARGE SCALE GENOMIC DNA]</scope>
    <source>
        <strain evidence="11 12">MCCC 1K03283</strain>
    </source>
</reference>
<evidence type="ECO:0000313" key="11">
    <source>
        <dbReference type="EMBL" id="TLU65281.1"/>
    </source>
</evidence>
<comment type="function">
    <text evidence="1">Required for nicotinamide riboside transport across the inner membrane.</text>
</comment>
<accession>A0A5R9IPT6</accession>
<feature type="transmembrane region" description="Helical" evidence="10">
    <location>
        <begin position="12"/>
        <end position="34"/>
    </location>
</feature>
<keyword evidence="8 10" id="KW-1133">Transmembrane helix</keyword>
<evidence type="ECO:0000256" key="5">
    <source>
        <dbReference type="ARBA" id="ARBA00022448"/>
    </source>
</evidence>
<dbReference type="RefSeq" id="WP_138319584.1">
    <property type="nucleotide sequence ID" value="NZ_VCBC01000007.1"/>
</dbReference>
<dbReference type="PANTHER" id="PTHR36122:SF2">
    <property type="entry name" value="NICOTINAMIDE RIBOSIDE TRANSPORTER PNUC"/>
    <property type="match status" value="1"/>
</dbReference>
<dbReference type="PANTHER" id="PTHR36122">
    <property type="entry name" value="NICOTINAMIDE RIBOSIDE TRANSPORTER PNUC"/>
    <property type="match status" value="1"/>
</dbReference>
<evidence type="ECO:0000256" key="4">
    <source>
        <dbReference type="ARBA" id="ARBA00017522"/>
    </source>
</evidence>
<sequence length="208" mass="23924">MSGIIEYFSTLPLWELTAVLTALLYVILAAQLNIWCWPAAMISTLIYTAIFYDVYLWMDGLLQVYYFVMAIYGWYIWQKHPPGNALGLTIIRWRLSTHMIAIAALSVLSLALGWLMDTYTPTDFPYIDSATTVFAVFATYLVAQKVLENWLYWVVIDLVSIYIYIEKSLQPTAFLFAVYVVIAVYGYFHWRAKYLQAQLPASASLTTE</sequence>
<dbReference type="AlphaFoldDB" id="A0A5R9IPT6"/>
<evidence type="ECO:0000256" key="1">
    <source>
        <dbReference type="ARBA" id="ARBA00002672"/>
    </source>
</evidence>
<feature type="transmembrane region" description="Helical" evidence="10">
    <location>
        <begin position="150"/>
        <end position="165"/>
    </location>
</feature>
<gene>
    <name evidence="11" type="ORF">FE810_08275</name>
</gene>
<protein>
    <recommendedName>
        <fullName evidence="4">Nicotinamide riboside transporter PnuC</fullName>
    </recommendedName>
</protein>
<comment type="subcellular location">
    <subcellularLocation>
        <location evidence="2">Cell membrane</location>
        <topology evidence="2">Multi-pass membrane protein</topology>
    </subcellularLocation>
</comment>
<keyword evidence="5" id="KW-0813">Transport</keyword>
<feature type="transmembrane region" description="Helical" evidence="10">
    <location>
        <begin position="54"/>
        <end position="75"/>
    </location>
</feature>